<keyword evidence="5 8" id="KW-0460">Magnesium</keyword>
<proteinExistence type="inferred from homology"/>
<keyword evidence="4 8" id="KW-0276">Fatty acid metabolism</keyword>
<dbReference type="GO" id="GO:0000287">
    <property type="term" value="F:magnesium ion binding"/>
    <property type="evidence" value="ECO:0007669"/>
    <property type="project" value="UniProtKB-UniRule"/>
</dbReference>
<evidence type="ECO:0000256" key="1">
    <source>
        <dbReference type="ARBA" id="ARBA00022516"/>
    </source>
</evidence>
<dbReference type="InterPro" id="IPR037143">
    <property type="entry name" value="4-PPantetheinyl_Trfase_dom_sf"/>
</dbReference>
<comment type="similarity">
    <text evidence="8">Belongs to the P-Pant transferase superfamily. AcpS family.</text>
</comment>
<dbReference type="NCBIfam" id="TIGR00556">
    <property type="entry name" value="pantethn_trn"/>
    <property type="match status" value="1"/>
</dbReference>
<evidence type="ECO:0000259" key="9">
    <source>
        <dbReference type="Pfam" id="PF01648"/>
    </source>
</evidence>
<evidence type="ECO:0000313" key="11">
    <source>
        <dbReference type="Proteomes" id="UP000218606"/>
    </source>
</evidence>
<feature type="domain" description="4'-phosphopantetheinyl transferase" evidence="9">
    <location>
        <begin position="18"/>
        <end position="107"/>
    </location>
</feature>
<dbReference type="EMBL" id="CP010767">
    <property type="protein sequence ID" value="ATG44862.1"/>
    <property type="molecule type" value="Genomic_DNA"/>
</dbReference>
<dbReference type="HAMAP" id="MF_00101">
    <property type="entry name" value="AcpS"/>
    <property type="match status" value="1"/>
</dbReference>
<dbReference type="Proteomes" id="UP000218606">
    <property type="component" value="Chromosome"/>
</dbReference>
<gene>
    <name evidence="8" type="primary">acpS</name>
    <name evidence="10" type="ORF">PhaeoP13_02962</name>
</gene>
<evidence type="ECO:0000256" key="3">
    <source>
        <dbReference type="ARBA" id="ARBA00022723"/>
    </source>
</evidence>
<evidence type="ECO:0000256" key="5">
    <source>
        <dbReference type="ARBA" id="ARBA00022842"/>
    </source>
</evidence>
<dbReference type="KEGG" id="ppic:PhaeoP14_02949"/>
<sequence length="157" mass="17412">MALASVSQIAFDRGMILGVGTDLANIERIQRTLDRFGDRFKNRVFTNTEQRKAERRMDVAGTYAKRWAAKEACSKALGTGLRMGIAWKDMAVSNLRTGQPVMHVTGWAADRLARMTPPEHEAIIHVTLTDDHPWAQAFVVIEARPIARDPLATPGDA</sequence>
<dbReference type="AlphaFoldDB" id="A0AAN1GTH3"/>
<evidence type="ECO:0000256" key="6">
    <source>
        <dbReference type="ARBA" id="ARBA00023098"/>
    </source>
</evidence>
<dbReference type="Gene3D" id="3.90.470.20">
    <property type="entry name" value="4'-phosphopantetheinyl transferase domain"/>
    <property type="match status" value="1"/>
</dbReference>
<dbReference type="SUPFAM" id="SSF56214">
    <property type="entry name" value="4'-phosphopantetheinyl transferase"/>
    <property type="match status" value="1"/>
</dbReference>
<protein>
    <recommendedName>
        <fullName evidence="8">Holo-[acyl-carrier-protein] synthase</fullName>
        <shortName evidence="8">Holo-ACP synthase</shortName>
        <ecNumber evidence="8">2.7.8.7</ecNumber>
    </recommendedName>
    <alternativeName>
        <fullName evidence="8">4'-phosphopantetheinyl transferase AcpS</fullName>
    </alternativeName>
</protein>
<keyword evidence="1 8" id="KW-0444">Lipid biosynthesis</keyword>
<keyword evidence="6 8" id="KW-0443">Lipid metabolism</keyword>
<evidence type="ECO:0000256" key="2">
    <source>
        <dbReference type="ARBA" id="ARBA00022679"/>
    </source>
</evidence>
<dbReference type="EC" id="2.7.8.7" evidence="8"/>
<keyword evidence="3 8" id="KW-0479">Metal-binding</keyword>
<keyword evidence="2 8" id="KW-0808">Transferase</keyword>
<evidence type="ECO:0000313" key="10">
    <source>
        <dbReference type="EMBL" id="ATG44862.1"/>
    </source>
</evidence>
<comment type="cofactor">
    <cofactor evidence="8">
        <name>Mg(2+)</name>
        <dbReference type="ChEBI" id="CHEBI:18420"/>
    </cofactor>
</comment>
<organism evidence="10 11">
    <name type="scientific">Phaeobacter piscinae</name>
    <dbReference type="NCBI Taxonomy" id="1580596"/>
    <lineage>
        <taxon>Bacteria</taxon>
        <taxon>Pseudomonadati</taxon>
        <taxon>Pseudomonadota</taxon>
        <taxon>Alphaproteobacteria</taxon>
        <taxon>Rhodobacterales</taxon>
        <taxon>Roseobacteraceae</taxon>
        <taxon>Phaeobacter</taxon>
    </lineage>
</organism>
<evidence type="ECO:0000256" key="8">
    <source>
        <dbReference type="HAMAP-Rule" id="MF_00101"/>
    </source>
</evidence>
<dbReference type="GO" id="GO:0005737">
    <property type="term" value="C:cytoplasm"/>
    <property type="evidence" value="ECO:0007669"/>
    <property type="project" value="UniProtKB-SubCell"/>
</dbReference>
<evidence type="ECO:0000256" key="7">
    <source>
        <dbReference type="ARBA" id="ARBA00023160"/>
    </source>
</evidence>
<dbReference type="Pfam" id="PF01648">
    <property type="entry name" value="ACPS"/>
    <property type="match status" value="1"/>
</dbReference>
<reference evidence="10 11" key="1">
    <citation type="journal article" date="2017" name="Front. Microbiol.">
        <title>Phaeobacter piscinae sp. nov., a species of the Roseobacter group and potential aquaculture probiont.</title>
        <authorList>
            <person name="Sonnenschein E.C."/>
            <person name="Phippen C.B.W."/>
            <person name="Nielsen K.F."/>
            <person name="Mateiu R.V."/>
            <person name="Melchiorsen J."/>
            <person name="Gram L."/>
            <person name="Overmann J."/>
            <person name="Freese H.M."/>
        </authorList>
    </citation>
    <scope>NUCLEOTIDE SEQUENCE [LARGE SCALE GENOMIC DNA]</scope>
    <source>
        <strain evidence="10 11">P13</strain>
    </source>
</reference>
<feature type="binding site" evidence="8">
    <location>
        <position position="71"/>
    </location>
    <ligand>
        <name>Mg(2+)</name>
        <dbReference type="ChEBI" id="CHEBI:18420"/>
    </ligand>
</feature>
<keyword evidence="7 8" id="KW-0275">Fatty acid biosynthesis</keyword>
<comment type="subcellular location">
    <subcellularLocation>
        <location evidence="8">Cytoplasm</location>
    </subcellularLocation>
</comment>
<accession>A0AAN1GTH3</accession>
<dbReference type="InterPro" id="IPR004568">
    <property type="entry name" value="Ppantetheine-prot_Trfase_dom"/>
</dbReference>
<dbReference type="NCBIfam" id="TIGR00516">
    <property type="entry name" value="acpS"/>
    <property type="match status" value="1"/>
</dbReference>
<dbReference type="GO" id="GO:0006633">
    <property type="term" value="P:fatty acid biosynthetic process"/>
    <property type="evidence" value="ECO:0007669"/>
    <property type="project" value="UniProtKB-UniRule"/>
</dbReference>
<dbReference type="GO" id="GO:0008897">
    <property type="term" value="F:holo-[acyl-carrier-protein] synthase activity"/>
    <property type="evidence" value="ECO:0007669"/>
    <property type="project" value="UniProtKB-UniRule"/>
</dbReference>
<dbReference type="InterPro" id="IPR008278">
    <property type="entry name" value="4-PPantetheinyl_Trfase_dom"/>
</dbReference>
<comment type="catalytic activity">
    <reaction evidence="8">
        <text>apo-[ACP] + CoA = holo-[ACP] + adenosine 3',5'-bisphosphate + H(+)</text>
        <dbReference type="Rhea" id="RHEA:12068"/>
        <dbReference type="Rhea" id="RHEA-COMP:9685"/>
        <dbReference type="Rhea" id="RHEA-COMP:9690"/>
        <dbReference type="ChEBI" id="CHEBI:15378"/>
        <dbReference type="ChEBI" id="CHEBI:29999"/>
        <dbReference type="ChEBI" id="CHEBI:57287"/>
        <dbReference type="ChEBI" id="CHEBI:58343"/>
        <dbReference type="ChEBI" id="CHEBI:64479"/>
        <dbReference type="EC" id="2.7.8.7"/>
    </reaction>
</comment>
<keyword evidence="8" id="KW-0963">Cytoplasm</keyword>
<dbReference type="InterPro" id="IPR002582">
    <property type="entry name" value="ACPS"/>
</dbReference>
<comment type="function">
    <text evidence="8">Transfers the 4'-phosphopantetheine moiety from coenzyme A to a Ser of acyl-carrier-protein.</text>
</comment>
<name>A0AAN1GTH3_9RHOB</name>
<evidence type="ECO:0000256" key="4">
    <source>
        <dbReference type="ARBA" id="ARBA00022832"/>
    </source>
</evidence>
<feature type="binding site" evidence="8">
    <location>
        <position position="22"/>
    </location>
    <ligand>
        <name>Mg(2+)</name>
        <dbReference type="ChEBI" id="CHEBI:18420"/>
    </ligand>
</feature>